<feature type="domain" description="Protein kinase" evidence="1">
    <location>
        <begin position="876"/>
        <end position="974"/>
    </location>
</feature>
<comment type="caution">
    <text evidence="2">The sequence shown here is derived from an EMBL/GenBank/DDBJ whole genome shotgun (WGS) entry which is preliminary data.</text>
</comment>
<dbReference type="GO" id="GO:0004672">
    <property type="term" value="F:protein kinase activity"/>
    <property type="evidence" value="ECO:0007669"/>
    <property type="project" value="InterPro"/>
</dbReference>
<dbReference type="Gene3D" id="1.10.10.1010">
    <property type="entry name" value="Intein homing endonuclease, domain IV"/>
    <property type="match status" value="7"/>
</dbReference>
<dbReference type="Proteomes" id="UP000022910">
    <property type="component" value="Unassembled WGS sequence"/>
</dbReference>
<dbReference type="InterPro" id="IPR011009">
    <property type="entry name" value="Kinase-like_dom_sf"/>
</dbReference>
<reference evidence="2 3" key="1">
    <citation type="submission" date="2014-02" db="EMBL/GenBank/DDBJ databases">
        <title>Single nucleus genome sequencing reveals high similarity among nuclei of an endomycorrhizal fungus.</title>
        <authorList>
            <person name="Lin K."/>
            <person name="Geurts R."/>
            <person name="Zhang Z."/>
            <person name="Limpens E."/>
            <person name="Saunders D.G."/>
            <person name="Mu D."/>
            <person name="Pang E."/>
            <person name="Cao H."/>
            <person name="Cha H."/>
            <person name="Lin T."/>
            <person name="Zhou Q."/>
            <person name="Shang Y."/>
            <person name="Li Y."/>
            <person name="Ivanov S."/>
            <person name="Sharma T."/>
            <person name="Velzen R.V."/>
            <person name="Ruijter N.D."/>
            <person name="Aanen D.K."/>
            <person name="Win J."/>
            <person name="Kamoun S."/>
            <person name="Bisseling T."/>
            <person name="Huang S."/>
        </authorList>
    </citation>
    <scope>NUCLEOTIDE SEQUENCE [LARGE SCALE GENOMIC DNA]</scope>
    <source>
        <strain evidence="3">DAOM197198w</strain>
    </source>
</reference>
<proteinExistence type="predicted"/>
<evidence type="ECO:0000313" key="3">
    <source>
        <dbReference type="Proteomes" id="UP000022910"/>
    </source>
</evidence>
<dbReference type="SUPFAM" id="SSF56112">
    <property type="entry name" value="Protein kinase-like (PK-like)"/>
    <property type="match status" value="1"/>
</dbReference>
<organism evidence="2 3">
    <name type="scientific">Rhizophagus irregularis (strain DAOM 197198w)</name>
    <name type="common">Glomus intraradices</name>
    <dbReference type="NCBI Taxonomy" id="1432141"/>
    <lineage>
        <taxon>Eukaryota</taxon>
        <taxon>Fungi</taxon>
        <taxon>Fungi incertae sedis</taxon>
        <taxon>Mucoromycota</taxon>
        <taxon>Glomeromycotina</taxon>
        <taxon>Glomeromycetes</taxon>
        <taxon>Glomerales</taxon>
        <taxon>Glomeraceae</taxon>
        <taxon>Rhizophagus</taxon>
    </lineage>
</organism>
<dbReference type="PROSITE" id="PS50011">
    <property type="entry name" value="PROTEIN_KINASE_DOM"/>
    <property type="match status" value="1"/>
</dbReference>
<protein>
    <recommendedName>
        <fullName evidence="1">Protein kinase domain-containing protein</fullName>
    </recommendedName>
</protein>
<sequence>MDKKKLIKTSYKICKKCNRICYTRRFQQNFNNWTSDNHYIDEFIRDTQLLSHKNMEKVLEWIPHDRFYDIKYIAEDRYRANWIDGNIIDWDYFNQNWDRRNQNMIVELKKLNSPTNITLEYVNKISKAYGITQDSETKDYMIVLNFPCKECNYICYARHFQQNFNNWTSGNDDIDSFIQDAQLSSHYDVKEVLEWIPHNRFYDIKYVAEDIYRANWIDGNIIDWEYYNQNWKRENQNVIVKLKKLKLNNPKNITLEYMNNKISKVYGITQDPVTKDYMMVLADICKKCNSKCYIMYFQQNFNNWTSGNDDIDKFIQDTQLSNCYASNALEWIPYDKLYNIKRIAKDKYEAKWIDRNVILWDYINQKWKRIRQNMIVELKGLNNTKNNTLEFMDEIKIDYIFYGITQDPETKNYMLVLNKNCKKCNYICYAKHFQQNFDNWTSGNHYIDKFIQDTQLLSHKDMEKVLEWIPYDKFYNKIIIAKDKYKANWIDGNIINWDYNDQNWKRKNQNMVVELKKLNNPENIIPEYNTNKISKAYGITQDPETKDYMIVLNVTCKECNYICYTIHFQQNFNGWTSGNDGIDKIIQDTQSSAHDDAGKALEWIPSNKFCDIKYITEERYKANWIYGNIISWDNNNQNWERIGQNIIVELKRLNYPKEIASELMTETNKAYGITQNPETNDYMIVLSDKCKKCKCICYTIHFQQNFNSWTSGNDDIDRIIQDTQLSAHDDAGKALEWIPSNRIYDIKYITEDRYKANWINGNIINWDNNNQNWERIGQNTIVELKRLNNPKEITLEFMTEVNKVYGMTQNPETNDYMIVLSDKCKKCNHACHTIYFQQNFKNWTSSNSDIDKFIQDTQLSNCYASNALEWIPYNKFYDIKYIAKGGFGKVYRANWIDGNIIDWDDYNQNWKRIGQNMLVALKSLNNSKKVTLEFMNEVASHNKVDSISFIIKLYGITQDPETKNMQRMEAYGII</sequence>
<dbReference type="STRING" id="1432141.A0A015J9U8"/>
<evidence type="ECO:0000313" key="2">
    <source>
        <dbReference type="EMBL" id="EXX63630.1"/>
    </source>
</evidence>
<dbReference type="AlphaFoldDB" id="A0A015J9U8"/>
<name>A0A015J9U8_RHIIW</name>
<evidence type="ECO:0000259" key="1">
    <source>
        <dbReference type="PROSITE" id="PS50011"/>
    </source>
</evidence>
<accession>A0A015J9U8</accession>
<keyword evidence="3" id="KW-1185">Reference proteome</keyword>
<dbReference type="GO" id="GO:0005524">
    <property type="term" value="F:ATP binding"/>
    <property type="evidence" value="ECO:0007669"/>
    <property type="project" value="InterPro"/>
</dbReference>
<gene>
    <name evidence="2" type="ORF">RirG_150530</name>
</gene>
<dbReference type="HOGENOM" id="CLU_000288_7_8_1"/>
<dbReference type="EMBL" id="JEMT01023845">
    <property type="protein sequence ID" value="EXX63630.1"/>
    <property type="molecule type" value="Genomic_DNA"/>
</dbReference>
<dbReference type="InterPro" id="IPR000719">
    <property type="entry name" value="Prot_kinase_dom"/>
</dbReference>